<evidence type="ECO:0000313" key="4">
    <source>
        <dbReference type="Proteomes" id="UP000005808"/>
    </source>
</evidence>
<evidence type="ECO:0008006" key="5">
    <source>
        <dbReference type="Google" id="ProtNLM"/>
    </source>
</evidence>
<feature type="signal peptide" evidence="2">
    <location>
        <begin position="1"/>
        <end position="38"/>
    </location>
</feature>
<feature type="compositionally biased region" description="Basic and acidic residues" evidence="1">
    <location>
        <begin position="499"/>
        <end position="518"/>
    </location>
</feature>
<dbReference type="AlphaFoldDB" id="H1RY90"/>
<dbReference type="Proteomes" id="UP000005808">
    <property type="component" value="Unassembled WGS sequence"/>
</dbReference>
<dbReference type="PATRIC" id="fig|1127483.3.peg.218"/>
<evidence type="ECO:0000256" key="1">
    <source>
        <dbReference type="SAM" id="MobiDB-lite"/>
    </source>
</evidence>
<protein>
    <recommendedName>
        <fullName evidence="5">DUF1302 domain-containing protein</fullName>
    </recommendedName>
</protein>
<evidence type="ECO:0000256" key="2">
    <source>
        <dbReference type="SAM" id="SignalP"/>
    </source>
</evidence>
<dbReference type="EMBL" id="AHJE01000003">
    <property type="protein sequence ID" value="EHP44581.1"/>
    <property type="molecule type" value="Genomic_DNA"/>
</dbReference>
<evidence type="ECO:0000313" key="3">
    <source>
        <dbReference type="EMBL" id="EHP44581.1"/>
    </source>
</evidence>
<dbReference type="OrthoDB" id="8522166at2"/>
<keyword evidence="2" id="KW-0732">Signal</keyword>
<feature type="chain" id="PRO_5003554007" description="DUF1302 domain-containing protein" evidence="2">
    <location>
        <begin position="39"/>
        <end position="543"/>
    </location>
</feature>
<feature type="region of interest" description="Disordered" evidence="1">
    <location>
        <begin position="499"/>
        <end position="543"/>
    </location>
</feature>
<accession>H1RY90</accession>
<dbReference type="RefSeq" id="WP_006156097.1">
    <property type="nucleotide sequence ID" value="NZ_AHJE01000003.1"/>
</dbReference>
<organism evidence="3 4">
    <name type="scientific">Cupriavidus basilensis OR16</name>
    <dbReference type="NCBI Taxonomy" id="1127483"/>
    <lineage>
        <taxon>Bacteria</taxon>
        <taxon>Pseudomonadati</taxon>
        <taxon>Pseudomonadota</taxon>
        <taxon>Betaproteobacteria</taxon>
        <taxon>Burkholderiales</taxon>
        <taxon>Burkholderiaceae</taxon>
        <taxon>Cupriavidus</taxon>
    </lineage>
</organism>
<comment type="caution">
    <text evidence="3">The sequence shown here is derived from an EMBL/GenBank/DDBJ whole genome shotgun (WGS) entry which is preliminary data.</text>
</comment>
<dbReference type="Pfam" id="PF06980">
    <property type="entry name" value="DUF1302"/>
    <property type="match status" value="1"/>
</dbReference>
<gene>
    <name evidence="3" type="ORF">OR16_01045</name>
</gene>
<name>H1RY90_9BURK</name>
<dbReference type="InterPro" id="IPR010727">
    <property type="entry name" value="DUF1302"/>
</dbReference>
<proteinExistence type="predicted"/>
<sequence length="543" mass="57994">MQASQTGSPQASSHRARRLRPAAIVSAIAAAITPSAWAGNTIDLGNDTTLNYSFTATYGAAVRTGAQSGALLSPSNVNGDDGDRNFKRGDMIANRATLLGEANLQRGEFGVFVRGSAFYDRAYRTSNANDAPSTVNHSGAFNEFTDSARYYHGQRAQLLDAYAYGTFGIDSTRLNVKVGNQVVAWGESLFFPNIAGAQGPADATKSFVPGAEVKDILLPVPQLALQWQVNPDISLLGYYQFTYKSNQLSAPGSYFSTSDIVGPGAQYIIGPGGFQIPRGPDINPSNSGQWGLGTRFRVFGDTELGLYQLHYHDKNPSVVTSLFPTLQYQQKFFGDINLTGASFSTQMLGANIAGEVSYKDGVPVLVNVAGSPTATRGKVLQGQVSAIYAIGPSFLANSQSLLGEIAYQHVVDVTPVNGFSTLTNTTNSAALQLGWSLTYNNVFDGWDMTVPLTYSQALSGRSAVAGAFGSLTGFGDRRASVGVTFKYLNNLELSAREGRLHSQEHTHATAHEENDPRHAAGGQHDAGRRRPRQGHTGRAQAAR</sequence>
<reference evidence="3 4" key="1">
    <citation type="journal article" date="2012" name="J. Bacteriol.">
        <title>De Novo Genome Project of Cupriavidus basilensis OR16.</title>
        <authorList>
            <person name="Cserhati M."/>
            <person name="Kriszt B."/>
            <person name="Szoboszlay S."/>
            <person name="Toth A."/>
            <person name="Szabo I."/>
            <person name="Tancsics A."/>
            <person name="Nagy I."/>
            <person name="Horvath B."/>
            <person name="Nagy I."/>
            <person name="Kukolya J."/>
        </authorList>
    </citation>
    <scope>NUCLEOTIDE SEQUENCE [LARGE SCALE GENOMIC DNA]</scope>
    <source>
        <strain evidence="3 4">OR16</strain>
    </source>
</reference>